<dbReference type="OrthoDB" id="2631297at2759"/>
<reference evidence="4" key="1">
    <citation type="journal article" date="2012" name="Science">
        <title>The Paleozoic origin of enzymatic lignin decomposition reconstructed from 31 fungal genomes.</title>
        <authorList>
            <person name="Floudas D."/>
            <person name="Binder M."/>
            <person name="Riley R."/>
            <person name="Barry K."/>
            <person name="Blanchette R.A."/>
            <person name="Henrissat B."/>
            <person name="Martinez A.T."/>
            <person name="Otillar R."/>
            <person name="Spatafora J.W."/>
            <person name="Yadav J.S."/>
            <person name="Aerts A."/>
            <person name="Benoit I."/>
            <person name="Boyd A."/>
            <person name="Carlson A."/>
            <person name="Copeland A."/>
            <person name="Coutinho P.M."/>
            <person name="de Vries R.P."/>
            <person name="Ferreira P."/>
            <person name="Findley K."/>
            <person name="Foster B."/>
            <person name="Gaskell J."/>
            <person name="Glotzer D."/>
            <person name="Gorecki P."/>
            <person name="Heitman J."/>
            <person name="Hesse C."/>
            <person name="Hori C."/>
            <person name="Igarashi K."/>
            <person name="Jurgens J.A."/>
            <person name="Kallen N."/>
            <person name="Kersten P."/>
            <person name="Kohler A."/>
            <person name="Kuees U."/>
            <person name="Kumar T.K.A."/>
            <person name="Kuo A."/>
            <person name="LaButti K."/>
            <person name="Larrondo L.F."/>
            <person name="Lindquist E."/>
            <person name="Ling A."/>
            <person name="Lombard V."/>
            <person name="Lucas S."/>
            <person name="Lundell T."/>
            <person name="Martin R."/>
            <person name="McLaughlin D.J."/>
            <person name="Morgenstern I."/>
            <person name="Morin E."/>
            <person name="Murat C."/>
            <person name="Nagy L.G."/>
            <person name="Nolan M."/>
            <person name="Ohm R.A."/>
            <person name="Patyshakuliyeva A."/>
            <person name="Rokas A."/>
            <person name="Ruiz-Duenas F.J."/>
            <person name="Sabat G."/>
            <person name="Salamov A."/>
            <person name="Samejima M."/>
            <person name="Schmutz J."/>
            <person name="Slot J.C."/>
            <person name="St John F."/>
            <person name="Stenlid J."/>
            <person name="Sun H."/>
            <person name="Sun S."/>
            <person name="Syed K."/>
            <person name="Tsang A."/>
            <person name="Wiebenga A."/>
            <person name="Young D."/>
            <person name="Pisabarro A."/>
            <person name="Eastwood D.C."/>
            <person name="Martin F."/>
            <person name="Cullen D."/>
            <person name="Grigoriev I.V."/>
            <person name="Hibbett D.S."/>
        </authorList>
    </citation>
    <scope>NUCLEOTIDE SEQUENCE [LARGE SCALE GENOMIC DNA]</scope>
    <source>
        <strain evidence="4">RWD-64-598 SS2</strain>
    </source>
</reference>
<dbReference type="EMBL" id="JH711574">
    <property type="protein sequence ID" value="EIW85782.1"/>
    <property type="molecule type" value="Genomic_DNA"/>
</dbReference>
<dbReference type="RefSeq" id="XP_007765157.1">
    <property type="nucleotide sequence ID" value="XM_007766967.1"/>
</dbReference>
<proteinExistence type="predicted"/>
<dbReference type="AlphaFoldDB" id="A0A5M3N311"/>
<feature type="compositionally biased region" description="Basic and acidic residues" evidence="2">
    <location>
        <begin position="1"/>
        <end position="11"/>
    </location>
</feature>
<dbReference type="Proteomes" id="UP000053558">
    <property type="component" value="Unassembled WGS sequence"/>
</dbReference>
<evidence type="ECO:0000256" key="2">
    <source>
        <dbReference type="SAM" id="MobiDB-lite"/>
    </source>
</evidence>
<gene>
    <name evidence="3" type="ORF">CONPUDRAFT_150566</name>
</gene>
<evidence type="ECO:0000256" key="1">
    <source>
        <dbReference type="SAM" id="Coils"/>
    </source>
</evidence>
<evidence type="ECO:0000313" key="4">
    <source>
        <dbReference type="Proteomes" id="UP000053558"/>
    </source>
</evidence>
<name>A0A5M3N311_CONPW</name>
<keyword evidence="1" id="KW-0175">Coiled coil</keyword>
<accession>A0A5M3N311</accession>
<feature type="coiled-coil region" evidence="1">
    <location>
        <begin position="111"/>
        <end position="145"/>
    </location>
</feature>
<evidence type="ECO:0000313" key="3">
    <source>
        <dbReference type="EMBL" id="EIW85782.1"/>
    </source>
</evidence>
<dbReference type="KEGG" id="cput:CONPUDRAFT_150566"/>
<keyword evidence="4" id="KW-1185">Reference proteome</keyword>
<dbReference type="GeneID" id="19202716"/>
<feature type="region of interest" description="Disordered" evidence="2">
    <location>
        <begin position="1"/>
        <end position="43"/>
    </location>
</feature>
<comment type="caution">
    <text evidence="3">The sequence shown here is derived from an EMBL/GenBank/DDBJ whole genome shotgun (WGS) entry which is preliminary data.</text>
</comment>
<organism evidence="3 4">
    <name type="scientific">Coniophora puteana (strain RWD-64-598)</name>
    <name type="common">Brown rot fungus</name>
    <dbReference type="NCBI Taxonomy" id="741705"/>
    <lineage>
        <taxon>Eukaryota</taxon>
        <taxon>Fungi</taxon>
        <taxon>Dikarya</taxon>
        <taxon>Basidiomycota</taxon>
        <taxon>Agaricomycotina</taxon>
        <taxon>Agaricomycetes</taxon>
        <taxon>Agaricomycetidae</taxon>
        <taxon>Boletales</taxon>
        <taxon>Coniophorineae</taxon>
        <taxon>Coniophoraceae</taxon>
        <taxon>Coniophora</taxon>
    </lineage>
</organism>
<protein>
    <submittedName>
        <fullName evidence="3">Uncharacterized protein</fullName>
    </submittedName>
</protein>
<sequence length="477" mass="53021">MHQASRGDRLEPSTPLASTPPTPNLSKGHEQSPINQHASASPALHDYALSQPTRGYSGYASLGGSPYPGAGQGYMGLSVPDPSHLMGEELRRLGLAVEEQASSINQLDQSQQQQSQVLQALTDTVARLEKEMEEEKARAVAAKGGSARAHANDHPDVKKHVHQMYVRLCDINVEGRYAISDALGAIQPLSNGEAFETAPGPGTDTKKVWKPDWRAGLRNPVNALFIKEVAECVYQDEQDRRGQDKSKAAKIPNESFDRDIITTVVKTYFGNFTRRAQQEDDDDRAARARDANRDNRRFQRAKTLARTRRAAAEPYESVYPGVVGTIHTDFCTDQETCSEGDMTDHMRERRAAAGLAPGSFQAFNKGWRNPNYTTLMRWLSLVSAGGNNEGPPSTGKGVPFYDMVDTNWLARQVERPKMVDARLKWLQSFHADKKDELKEKDRLFIEEVEEWKKENWELCDGEVPGEVTVASTVPNAE</sequence>